<evidence type="ECO:0000313" key="2">
    <source>
        <dbReference type="EMBL" id="MFD1140443.1"/>
    </source>
</evidence>
<proteinExistence type="predicted"/>
<protein>
    <submittedName>
        <fullName evidence="2">Uncharacterized protein</fullName>
    </submittedName>
</protein>
<keyword evidence="1" id="KW-0472">Membrane</keyword>
<evidence type="ECO:0000256" key="1">
    <source>
        <dbReference type="SAM" id="Phobius"/>
    </source>
</evidence>
<name>A0ABW3QEH3_9BACT</name>
<keyword evidence="3" id="KW-1185">Reference proteome</keyword>
<dbReference type="EMBL" id="JBHTLP010000002">
    <property type="protein sequence ID" value="MFD1140443.1"/>
    <property type="molecule type" value="Genomic_DNA"/>
</dbReference>
<keyword evidence="1" id="KW-1133">Transmembrane helix</keyword>
<accession>A0ABW3QEH3</accession>
<dbReference type="RefSeq" id="WP_265989477.1">
    <property type="nucleotide sequence ID" value="NZ_CP110973.1"/>
</dbReference>
<evidence type="ECO:0000313" key="3">
    <source>
        <dbReference type="Proteomes" id="UP001597116"/>
    </source>
</evidence>
<comment type="caution">
    <text evidence="2">The sequence shown here is derived from an EMBL/GenBank/DDBJ whole genome shotgun (WGS) entry which is preliminary data.</text>
</comment>
<keyword evidence="1" id="KW-0812">Transmembrane</keyword>
<feature type="transmembrane region" description="Helical" evidence="1">
    <location>
        <begin position="34"/>
        <end position="52"/>
    </location>
</feature>
<sequence>MEPVSIDQSPASFQKTSFQEVPAEQPRMLNALEVAKWGFIELLLVFVVSALFRKHNRQKPSKSIF</sequence>
<gene>
    <name evidence="2" type="ORF">ACFQ4C_04960</name>
</gene>
<organism evidence="2 3">
    <name type="scientific">Larkinella insperata</name>
    <dbReference type="NCBI Taxonomy" id="332158"/>
    <lineage>
        <taxon>Bacteria</taxon>
        <taxon>Pseudomonadati</taxon>
        <taxon>Bacteroidota</taxon>
        <taxon>Cytophagia</taxon>
        <taxon>Cytophagales</taxon>
        <taxon>Spirosomataceae</taxon>
        <taxon>Larkinella</taxon>
    </lineage>
</organism>
<reference evidence="3" key="1">
    <citation type="journal article" date="2019" name="Int. J. Syst. Evol. Microbiol.">
        <title>The Global Catalogue of Microorganisms (GCM) 10K type strain sequencing project: providing services to taxonomists for standard genome sequencing and annotation.</title>
        <authorList>
            <consortium name="The Broad Institute Genomics Platform"/>
            <consortium name="The Broad Institute Genome Sequencing Center for Infectious Disease"/>
            <person name="Wu L."/>
            <person name="Ma J."/>
        </authorList>
    </citation>
    <scope>NUCLEOTIDE SEQUENCE [LARGE SCALE GENOMIC DNA]</scope>
    <source>
        <strain evidence="3">CCUG 55608</strain>
    </source>
</reference>
<dbReference type="Proteomes" id="UP001597116">
    <property type="component" value="Unassembled WGS sequence"/>
</dbReference>